<dbReference type="PANTHER" id="PTHR47245">
    <property type="entry name" value="PEPTIDYLPROLYL ISOMERASE"/>
    <property type="match status" value="1"/>
</dbReference>
<dbReference type="RefSeq" id="WP_269886076.1">
    <property type="nucleotide sequence ID" value="NZ_JAQAGZ010000041.1"/>
</dbReference>
<feature type="domain" description="PpiC" evidence="8">
    <location>
        <begin position="194"/>
        <end position="299"/>
    </location>
</feature>
<keyword evidence="5 6" id="KW-0413">Isomerase</keyword>
<dbReference type="Gene3D" id="3.10.50.40">
    <property type="match status" value="1"/>
</dbReference>
<dbReference type="EMBL" id="JAQAGZ010000041">
    <property type="protein sequence ID" value="MCZ8517550.1"/>
    <property type="molecule type" value="Genomic_DNA"/>
</dbReference>
<dbReference type="EC" id="5.2.1.8" evidence="2"/>
<sequence length="383" mass="41308">MLQNNRKPFHKGLLALLAILLVVTIVATGCGKKDNAAAGGATPTPAPAAKGNPSDVLVTYKNGGKVTRGDFDKFLGVLMLFQKQYAQFKDDPSFQQEMMNQYLTMKILASRADDKAKAEADKQAKDQLAQIKTAMDAQQGGSDKLLKDANLTQADLDEFVKMNILAIVSEESKVTDQDLQAAYKAKLDQDKDSYTVATVDHILIGTSDPATGKETRSKDDALKRAKEVKSKLDQGGDFTALAKEYSEDPGSKDKGGQYKDADISQWVPEFKKAAAELPIGKISDPVETSYGYHVMKVESRKTKTFDDVKDELKSEAAQTKMMDFATKELPGLIETNNLPKPAPTPAPTAPAAGQTPAPDVPKTDAPKTDAPKTDAPKNAPATK</sequence>
<dbReference type="Pfam" id="PF00639">
    <property type="entry name" value="Rotamase"/>
    <property type="match status" value="1"/>
</dbReference>
<dbReference type="SUPFAM" id="SSF109998">
    <property type="entry name" value="Triger factor/SurA peptide-binding domain-like"/>
    <property type="match status" value="1"/>
</dbReference>
<evidence type="ECO:0000256" key="1">
    <source>
        <dbReference type="ARBA" id="ARBA00000971"/>
    </source>
</evidence>
<keyword evidence="4 6" id="KW-0697">Rotamase</keyword>
<feature type="compositionally biased region" description="Basic and acidic residues" evidence="7">
    <location>
        <begin position="361"/>
        <end position="375"/>
    </location>
</feature>
<protein>
    <recommendedName>
        <fullName evidence="2">peptidylprolyl isomerase</fullName>
        <ecNumber evidence="2">5.2.1.8</ecNumber>
    </recommendedName>
</protein>
<evidence type="ECO:0000313" key="9">
    <source>
        <dbReference type="EMBL" id="MCZ8517550.1"/>
    </source>
</evidence>
<reference evidence="9 10" key="1">
    <citation type="submission" date="2022-12" db="EMBL/GenBank/DDBJ databases">
        <title>Draft genome sequence of Paenibacillus sp. dW9.</title>
        <authorList>
            <person name="Choi E.-W."/>
            <person name="Kim D.-U."/>
        </authorList>
    </citation>
    <scope>NUCLEOTIDE SEQUENCE [LARGE SCALE GENOMIC DNA]</scope>
    <source>
        <strain evidence="10">dW9</strain>
    </source>
</reference>
<evidence type="ECO:0000313" key="10">
    <source>
        <dbReference type="Proteomes" id="UP001527882"/>
    </source>
</evidence>
<proteinExistence type="predicted"/>
<evidence type="ECO:0000256" key="6">
    <source>
        <dbReference type="PROSITE-ProRule" id="PRU00278"/>
    </source>
</evidence>
<dbReference type="InterPro" id="IPR000297">
    <property type="entry name" value="PPIase_PpiC"/>
</dbReference>
<evidence type="ECO:0000256" key="7">
    <source>
        <dbReference type="SAM" id="MobiDB-lite"/>
    </source>
</evidence>
<dbReference type="SUPFAM" id="SSF54534">
    <property type="entry name" value="FKBP-like"/>
    <property type="match status" value="1"/>
</dbReference>
<organism evidence="9 10">
    <name type="scientific">Paenibacillus gyeongsangnamensis</name>
    <dbReference type="NCBI Taxonomy" id="3388067"/>
    <lineage>
        <taxon>Bacteria</taxon>
        <taxon>Bacillati</taxon>
        <taxon>Bacillota</taxon>
        <taxon>Bacilli</taxon>
        <taxon>Bacillales</taxon>
        <taxon>Paenibacillaceae</taxon>
        <taxon>Paenibacillus</taxon>
    </lineage>
</organism>
<keyword evidence="3" id="KW-0732">Signal</keyword>
<dbReference type="Proteomes" id="UP001527882">
    <property type="component" value="Unassembled WGS sequence"/>
</dbReference>
<dbReference type="PROSITE" id="PS50198">
    <property type="entry name" value="PPIC_PPIASE_2"/>
    <property type="match status" value="1"/>
</dbReference>
<keyword evidence="10" id="KW-1185">Reference proteome</keyword>
<evidence type="ECO:0000256" key="2">
    <source>
        <dbReference type="ARBA" id="ARBA00013194"/>
    </source>
</evidence>
<comment type="catalytic activity">
    <reaction evidence="1">
        <text>[protein]-peptidylproline (omega=180) = [protein]-peptidylproline (omega=0)</text>
        <dbReference type="Rhea" id="RHEA:16237"/>
        <dbReference type="Rhea" id="RHEA-COMP:10747"/>
        <dbReference type="Rhea" id="RHEA-COMP:10748"/>
        <dbReference type="ChEBI" id="CHEBI:83833"/>
        <dbReference type="ChEBI" id="CHEBI:83834"/>
        <dbReference type="EC" id="5.2.1.8"/>
    </reaction>
</comment>
<comment type="caution">
    <text evidence="9">The sequence shown here is derived from an EMBL/GenBank/DDBJ whole genome shotgun (WGS) entry which is preliminary data.</text>
</comment>
<evidence type="ECO:0000256" key="3">
    <source>
        <dbReference type="ARBA" id="ARBA00022729"/>
    </source>
</evidence>
<dbReference type="InterPro" id="IPR050245">
    <property type="entry name" value="PrsA_foldase"/>
</dbReference>
<evidence type="ECO:0000256" key="5">
    <source>
        <dbReference type="ARBA" id="ARBA00023235"/>
    </source>
</evidence>
<dbReference type="InterPro" id="IPR027304">
    <property type="entry name" value="Trigger_fact/SurA_dom_sf"/>
</dbReference>
<evidence type="ECO:0000259" key="8">
    <source>
        <dbReference type="PROSITE" id="PS50198"/>
    </source>
</evidence>
<name>A0ABT4QL30_9BACL</name>
<evidence type="ECO:0000256" key="4">
    <source>
        <dbReference type="ARBA" id="ARBA00023110"/>
    </source>
</evidence>
<dbReference type="PANTHER" id="PTHR47245:SF1">
    <property type="entry name" value="FOLDASE PROTEIN PRSA"/>
    <property type="match status" value="1"/>
</dbReference>
<dbReference type="InterPro" id="IPR046357">
    <property type="entry name" value="PPIase_dom_sf"/>
</dbReference>
<accession>A0ABT4QL30</accession>
<dbReference type="PROSITE" id="PS51257">
    <property type="entry name" value="PROKAR_LIPOPROTEIN"/>
    <property type="match status" value="1"/>
</dbReference>
<dbReference type="GO" id="GO:0003755">
    <property type="term" value="F:peptidyl-prolyl cis-trans isomerase activity"/>
    <property type="evidence" value="ECO:0007669"/>
    <property type="project" value="UniProtKB-EC"/>
</dbReference>
<feature type="region of interest" description="Disordered" evidence="7">
    <location>
        <begin position="327"/>
        <end position="383"/>
    </location>
</feature>
<gene>
    <name evidence="9" type="ORF">O9H85_35485</name>
</gene>